<gene>
    <name evidence="7" type="ORF">ACFP0N_03255</name>
</gene>
<dbReference type="RefSeq" id="WP_313763344.1">
    <property type="nucleotide sequence ID" value="NZ_BAAAVH010000108.1"/>
</dbReference>
<dbReference type="InterPro" id="IPR001460">
    <property type="entry name" value="PCN-bd_Tpept"/>
</dbReference>
<keyword evidence="8" id="KW-1185">Reference proteome</keyword>
<comment type="caution">
    <text evidence="7">The sequence shown here is derived from an EMBL/GenBank/DDBJ whole genome shotgun (WGS) entry which is preliminary data.</text>
</comment>
<protein>
    <submittedName>
        <fullName evidence="7">Penicillin-binding transpeptidase domain-containing protein</fullName>
    </submittedName>
</protein>
<dbReference type="InterPro" id="IPR012338">
    <property type="entry name" value="Beta-lactam/transpept-like"/>
</dbReference>
<evidence type="ECO:0000259" key="6">
    <source>
        <dbReference type="Pfam" id="PF03717"/>
    </source>
</evidence>
<dbReference type="SUPFAM" id="SSF56519">
    <property type="entry name" value="Penicillin binding protein dimerisation domain"/>
    <property type="match status" value="2"/>
</dbReference>
<keyword evidence="3" id="KW-0472">Membrane</keyword>
<dbReference type="Gene3D" id="3.90.1310.10">
    <property type="entry name" value="Penicillin-binding protein 2a (Domain 2)"/>
    <property type="match status" value="1"/>
</dbReference>
<organism evidence="7 8">
    <name type="scientific">Kitasatospora aburaviensis</name>
    <dbReference type="NCBI Taxonomy" id="67265"/>
    <lineage>
        <taxon>Bacteria</taxon>
        <taxon>Bacillati</taxon>
        <taxon>Actinomycetota</taxon>
        <taxon>Actinomycetes</taxon>
        <taxon>Kitasatosporales</taxon>
        <taxon>Streptomycetaceae</taxon>
        <taxon>Kitasatospora</taxon>
    </lineage>
</organism>
<evidence type="ECO:0000313" key="7">
    <source>
        <dbReference type="EMBL" id="MFC5884001.1"/>
    </source>
</evidence>
<dbReference type="Gene3D" id="3.30.450.330">
    <property type="match status" value="1"/>
</dbReference>
<comment type="similarity">
    <text evidence="2">Belongs to the transpeptidase family.</text>
</comment>
<evidence type="ECO:0000256" key="3">
    <source>
        <dbReference type="ARBA" id="ARBA00023136"/>
    </source>
</evidence>
<dbReference type="Pfam" id="PF00905">
    <property type="entry name" value="Transpeptidase"/>
    <property type="match status" value="1"/>
</dbReference>
<evidence type="ECO:0000313" key="8">
    <source>
        <dbReference type="Proteomes" id="UP001596067"/>
    </source>
</evidence>
<name>A0ABW1ESJ0_9ACTN</name>
<dbReference type="SUPFAM" id="SSF56601">
    <property type="entry name" value="beta-lactamase/transpeptidase-like"/>
    <property type="match status" value="1"/>
</dbReference>
<dbReference type="EMBL" id="JBHSOD010000002">
    <property type="protein sequence ID" value="MFC5884001.1"/>
    <property type="molecule type" value="Genomic_DNA"/>
</dbReference>
<dbReference type="Pfam" id="PF03717">
    <property type="entry name" value="PBP_dimer"/>
    <property type="match status" value="1"/>
</dbReference>
<feature type="compositionally biased region" description="Low complexity" evidence="4">
    <location>
        <begin position="41"/>
        <end position="81"/>
    </location>
</feature>
<feature type="compositionally biased region" description="Low complexity" evidence="4">
    <location>
        <begin position="89"/>
        <end position="99"/>
    </location>
</feature>
<evidence type="ECO:0000256" key="1">
    <source>
        <dbReference type="ARBA" id="ARBA00004370"/>
    </source>
</evidence>
<feature type="region of interest" description="Disordered" evidence="4">
    <location>
        <begin position="1"/>
        <end position="168"/>
    </location>
</feature>
<dbReference type="Gene3D" id="3.40.710.10">
    <property type="entry name" value="DD-peptidase/beta-lactamase superfamily"/>
    <property type="match status" value="1"/>
</dbReference>
<dbReference type="InterPro" id="IPR005311">
    <property type="entry name" value="PBP_dimer"/>
</dbReference>
<reference evidence="8" key="1">
    <citation type="journal article" date="2019" name="Int. J. Syst. Evol. Microbiol.">
        <title>The Global Catalogue of Microorganisms (GCM) 10K type strain sequencing project: providing services to taxonomists for standard genome sequencing and annotation.</title>
        <authorList>
            <consortium name="The Broad Institute Genomics Platform"/>
            <consortium name="The Broad Institute Genome Sequencing Center for Infectious Disease"/>
            <person name="Wu L."/>
            <person name="Ma J."/>
        </authorList>
    </citation>
    <scope>NUCLEOTIDE SEQUENCE [LARGE SCALE GENOMIC DNA]</scope>
    <source>
        <strain evidence="8">CGMCC 4.1469</strain>
    </source>
</reference>
<dbReference type="Proteomes" id="UP001596067">
    <property type="component" value="Unassembled WGS sequence"/>
</dbReference>
<evidence type="ECO:0000256" key="2">
    <source>
        <dbReference type="ARBA" id="ARBA00007171"/>
    </source>
</evidence>
<dbReference type="PANTHER" id="PTHR30627">
    <property type="entry name" value="PEPTIDOGLYCAN D,D-TRANSPEPTIDASE"/>
    <property type="match status" value="1"/>
</dbReference>
<evidence type="ECO:0000259" key="5">
    <source>
        <dbReference type="Pfam" id="PF00905"/>
    </source>
</evidence>
<dbReference type="PANTHER" id="PTHR30627:SF1">
    <property type="entry name" value="PEPTIDOGLYCAN D,D-TRANSPEPTIDASE FTSI"/>
    <property type="match status" value="1"/>
</dbReference>
<comment type="subcellular location">
    <subcellularLocation>
        <location evidence="1">Membrane</location>
    </subcellularLocation>
</comment>
<accession>A0ABW1ESJ0</accession>
<dbReference type="InterPro" id="IPR036138">
    <property type="entry name" value="PBP_dimer_sf"/>
</dbReference>
<evidence type="ECO:0000256" key="4">
    <source>
        <dbReference type="SAM" id="MobiDB-lite"/>
    </source>
</evidence>
<feature type="domain" description="Penicillin-binding protein transpeptidase" evidence="5">
    <location>
        <begin position="450"/>
        <end position="764"/>
    </location>
</feature>
<proteinExistence type="inferred from homology"/>
<sequence>MSDWKPSGGAGGTGRPRPTAKGAAPRQTPRGQTPRGQVPRAQGGRPQPAKAQPAKPQPAARSTQPPKAQPAKAQPAKAQPAKPQPAKPQPAKAQPARSQQPPPPVRSQSPRPAPAKGGTPRSRDPKAGAPRTPQQRRPDARPAARGQGTGRPRPKSRPPQPRSIKLADPRRRLRVVTVALSLVFSVFAGRLVQLQLVDSDALAADANTNRYLDIPITAERGSITSADGVALATTVDAYDITADPAMFTPQAAGIPDAPEQAAALLAPILGLPKEKIAADLHTPKTRYKRLAAQQTPDVKNQISDLKSTLEKQAGSRSCAAQKRLLNKPTEDGGRTRLDNECVNPLAGVFNRDTQKRVYPSDGLAANLVGFVNAEGEGAGGLEQQYQKQLAGKEGHSSYAQSGGRLVPTAGGSLDPSVPGTDLRLTINRDVQWAAQRAITDQVANAGAEKGYVIVQDVKTGQVLAMATSPGFNPNSLGSAKANQLGNAALQDVYEPGSTAKLMTMAAVLDTGKASWDTKVTVPYPLVRGDTAFKDDEVHDTWYLTLAGVLAKSSNIGTIEAAQTLGATQPEANKVLYDYLRKFGIGQQTGLGFPGETAGILDKPEDWKASKQYTIPFGQGLSVNALQATSVYSTIANGGVRVAPSVVQGTTAPDGRYTPAPPGAESRVVSEQTARTLTEMLESVVTDEQGTGGRAAIPGYRVAGKTGTANRVDPKTGGYRGYTASFIGFAPADQPRVTVSCVIQDPVNGHFGGQLCGPVFKQVMEFTLKTLQVPPSGSEAPNLPVEWKP</sequence>
<dbReference type="InterPro" id="IPR050515">
    <property type="entry name" value="Beta-lactam/transpept"/>
</dbReference>
<feature type="domain" description="Penicillin-binding protein dimerisation" evidence="6">
    <location>
        <begin position="216"/>
        <end position="404"/>
    </location>
</feature>